<organism evidence="1 2">
    <name type="scientific">Sphaerodactylus townsendi</name>
    <dbReference type="NCBI Taxonomy" id="933632"/>
    <lineage>
        <taxon>Eukaryota</taxon>
        <taxon>Metazoa</taxon>
        <taxon>Chordata</taxon>
        <taxon>Craniata</taxon>
        <taxon>Vertebrata</taxon>
        <taxon>Euteleostomi</taxon>
        <taxon>Lepidosauria</taxon>
        <taxon>Squamata</taxon>
        <taxon>Bifurcata</taxon>
        <taxon>Gekkota</taxon>
        <taxon>Sphaerodactylidae</taxon>
        <taxon>Sphaerodactylus</taxon>
    </lineage>
</organism>
<reference evidence="1" key="1">
    <citation type="submission" date="2021-08" db="EMBL/GenBank/DDBJ databases">
        <title>The first chromosome-level gecko genome reveals the dynamic sex chromosomes of Neotropical dwarf geckos (Sphaerodactylidae: Sphaerodactylus).</title>
        <authorList>
            <person name="Pinto B.J."/>
            <person name="Keating S.E."/>
            <person name="Gamble T."/>
        </authorList>
    </citation>
    <scope>NUCLEOTIDE SEQUENCE</scope>
    <source>
        <strain evidence="1">TG3544</strain>
    </source>
</reference>
<evidence type="ECO:0000313" key="1">
    <source>
        <dbReference type="EMBL" id="KAH8004670.1"/>
    </source>
</evidence>
<name>A0ACB8FHD9_9SAUR</name>
<gene>
    <name evidence="1" type="ORF">K3G42_016777</name>
</gene>
<dbReference type="EMBL" id="CM037617">
    <property type="protein sequence ID" value="KAH8004670.1"/>
    <property type="molecule type" value="Genomic_DNA"/>
</dbReference>
<comment type="caution">
    <text evidence="1">The sequence shown here is derived from an EMBL/GenBank/DDBJ whole genome shotgun (WGS) entry which is preliminary data.</text>
</comment>
<dbReference type="Proteomes" id="UP000827872">
    <property type="component" value="Linkage Group LG04"/>
</dbReference>
<evidence type="ECO:0000313" key="2">
    <source>
        <dbReference type="Proteomes" id="UP000827872"/>
    </source>
</evidence>
<keyword evidence="2" id="KW-1185">Reference proteome</keyword>
<proteinExistence type="predicted"/>
<protein>
    <submittedName>
        <fullName evidence="1">Uncharacterized protein</fullName>
    </submittedName>
</protein>
<accession>A0ACB8FHD9</accession>
<sequence>MTSTSLFFYGIWTVVAGAAQVIHQSVQIAIAGENVTLCCQLAESYDVVQVTWQKEHGKDKTNIATYSTAHGPKVLGEYQNRVHISPSGLNVSTITFHAVTIEDESCYSCIFNTFPLGSIPGRTCLKVYALTKPKVDVKRVMSPDSTGKEMLKISCSVTGRPAPVITWQFPEYLQIKPIQYITHHPNQTVTAVSNFTHMSSKDLWENSVNCVIQHPSLNSTQALTLPENGEEQAKRKVPRIPVIVCTLAVFILGLLVFLIFISWRRLSHQDKKQDLLMALLICPGSSA</sequence>